<comment type="subcellular location">
    <subcellularLocation>
        <location evidence="1">Endoplasmic reticulum membrane</location>
        <topology evidence="1">Single-pass membrane protein</topology>
    </subcellularLocation>
</comment>
<proteinExistence type="predicted"/>
<dbReference type="PANTHER" id="PTHR12154:SF4">
    <property type="entry name" value="UDP-N-ACETYLGLUCOSAMINE TRANSFERASE SUBUNIT ALG14 HOMOLOG"/>
    <property type="match status" value="1"/>
</dbReference>
<keyword evidence="3" id="KW-0256">Endoplasmic reticulum</keyword>
<keyword evidence="5" id="KW-0472">Membrane</keyword>
<dbReference type="RefSeq" id="WP_015143007.1">
    <property type="nucleotide sequence ID" value="NZ_MRCB01000009.1"/>
</dbReference>
<organism evidence="6 7">
    <name type="scientific">Hydrococcus rivularis NIES-593</name>
    <dbReference type="NCBI Taxonomy" id="1921803"/>
    <lineage>
        <taxon>Bacteria</taxon>
        <taxon>Bacillati</taxon>
        <taxon>Cyanobacteriota</taxon>
        <taxon>Cyanophyceae</taxon>
        <taxon>Pleurocapsales</taxon>
        <taxon>Hydrococcaceae</taxon>
        <taxon>Hydrococcus</taxon>
    </lineage>
</organism>
<comment type="caution">
    <text evidence="6">The sequence shown here is derived from an EMBL/GenBank/DDBJ whole genome shotgun (WGS) entry which is preliminary data.</text>
</comment>
<dbReference type="Pfam" id="PF08660">
    <property type="entry name" value="Alg14"/>
    <property type="match status" value="1"/>
</dbReference>
<keyword evidence="4" id="KW-1133">Transmembrane helix</keyword>
<accession>A0A1U7HIX7</accession>
<evidence type="ECO:0000256" key="3">
    <source>
        <dbReference type="ARBA" id="ARBA00022824"/>
    </source>
</evidence>
<protein>
    <submittedName>
        <fullName evidence="6">UDP-N-acetylglucosamine--LPS N-acetylglucosamine transferase</fullName>
    </submittedName>
</protein>
<keyword evidence="6" id="KW-0808">Transferase</keyword>
<dbReference type="SUPFAM" id="SSF53756">
    <property type="entry name" value="UDP-Glycosyltransferase/glycogen phosphorylase"/>
    <property type="match status" value="1"/>
</dbReference>
<keyword evidence="2" id="KW-0812">Transmembrane</keyword>
<dbReference type="STRING" id="1921803.NIES593_09985"/>
<dbReference type="GO" id="GO:0006488">
    <property type="term" value="P:dolichol-linked oligosaccharide biosynthetic process"/>
    <property type="evidence" value="ECO:0007669"/>
    <property type="project" value="InterPro"/>
</dbReference>
<dbReference type="OrthoDB" id="555447at2"/>
<sequence length="150" mass="16997">MKVLLVSSSGGHFNALQKLSVFWGQHDCCWITFRTDATETALKNKNVYWAYSPTNRNLPNLIRNFILAFQVILQERPQLILTTGAGVAVPFIILGKLLGAKTAFVESFTRIKQLSLSARLAMPFLDVVYVHWQQLKQRYAKAELIISNTL</sequence>
<reference evidence="6 7" key="1">
    <citation type="submission" date="2016-11" db="EMBL/GenBank/DDBJ databases">
        <title>Draft Genome Sequences of Nine Cyanobacterial Strains from Diverse Habitats.</title>
        <authorList>
            <person name="Zhu T."/>
            <person name="Hou S."/>
            <person name="Lu X."/>
            <person name="Hess W.R."/>
        </authorList>
    </citation>
    <scope>NUCLEOTIDE SEQUENCE [LARGE SCALE GENOMIC DNA]</scope>
    <source>
        <strain evidence="6 7">NIES-593</strain>
    </source>
</reference>
<evidence type="ECO:0000256" key="5">
    <source>
        <dbReference type="ARBA" id="ARBA00023136"/>
    </source>
</evidence>
<evidence type="ECO:0000313" key="6">
    <source>
        <dbReference type="EMBL" id="OKH23542.1"/>
    </source>
</evidence>
<keyword evidence="7" id="KW-1185">Reference proteome</keyword>
<dbReference type="NCBIfam" id="NF041549">
    <property type="entry name" value="PssD"/>
    <property type="match status" value="1"/>
</dbReference>
<dbReference type="Proteomes" id="UP000186868">
    <property type="component" value="Unassembled WGS sequence"/>
</dbReference>
<gene>
    <name evidence="6" type="ORF">NIES593_09985</name>
</gene>
<dbReference type="AlphaFoldDB" id="A0A1U7HIX7"/>
<dbReference type="InterPro" id="IPR013969">
    <property type="entry name" value="Oligosacch_biosynth_Alg14"/>
</dbReference>
<dbReference type="PANTHER" id="PTHR12154">
    <property type="entry name" value="GLYCOSYL TRANSFERASE-RELATED"/>
    <property type="match status" value="1"/>
</dbReference>
<evidence type="ECO:0000256" key="4">
    <source>
        <dbReference type="ARBA" id="ARBA00022989"/>
    </source>
</evidence>
<evidence type="ECO:0000256" key="2">
    <source>
        <dbReference type="ARBA" id="ARBA00022692"/>
    </source>
</evidence>
<dbReference type="GO" id="GO:0004577">
    <property type="term" value="F:N-acetylglucosaminyldiphosphodolichol N-acetylglucosaminyltransferase activity"/>
    <property type="evidence" value="ECO:0007669"/>
    <property type="project" value="TreeGrafter"/>
</dbReference>
<evidence type="ECO:0000313" key="7">
    <source>
        <dbReference type="Proteomes" id="UP000186868"/>
    </source>
</evidence>
<name>A0A1U7HIX7_9CYAN</name>
<evidence type="ECO:0000256" key="1">
    <source>
        <dbReference type="ARBA" id="ARBA00004389"/>
    </source>
</evidence>
<dbReference type="Gene3D" id="3.40.50.2000">
    <property type="entry name" value="Glycogen Phosphorylase B"/>
    <property type="match status" value="1"/>
</dbReference>
<dbReference type="EMBL" id="MRCB01000009">
    <property type="protein sequence ID" value="OKH23542.1"/>
    <property type="molecule type" value="Genomic_DNA"/>
</dbReference>